<dbReference type="Gene3D" id="2.30.30.380">
    <property type="entry name" value="Zn-finger domain of Sec23/24"/>
    <property type="match status" value="1"/>
</dbReference>
<dbReference type="PANTHER" id="PTHR45663">
    <property type="entry name" value="GEO12009P1"/>
    <property type="match status" value="1"/>
</dbReference>
<name>A0A1D7THC4_9BACT</name>
<sequence length="140" mass="15634">MKVICPNCLATNNVPKLEVYKKANCGKCQTSLLDPHPIALTSDILEAVLGNTDVPVIVDFWAPWCAPCKAFAPTFQQAARAYPLRVLFAKVDTEAEQFLASRFKIRSIPTLIVFKNGEEVERVSGAMSDEDLDRFVERFL</sequence>
<evidence type="ECO:0000256" key="2">
    <source>
        <dbReference type="ARBA" id="ARBA00022448"/>
    </source>
</evidence>
<protein>
    <recommendedName>
        <fullName evidence="6">Thioredoxin</fullName>
    </recommendedName>
</protein>
<dbReference type="STRING" id="1193502.SHALO_0448"/>
<dbReference type="KEGG" id="shal:SHALO_0448"/>
<keyword evidence="4" id="KW-1015">Disulfide bond</keyword>
<dbReference type="GO" id="GO:0005829">
    <property type="term" value="C:cytosol"/>
    <property type="evidence" value="ECO:0007669"/>
    <property type="project" value="TreeGrafter"/>
</dbReference>
<proteinExistence type="inferred from homology"/>
<dbReference type="FunFam" id="3.40.30.10:FF:000001">
    <property type="entry name" value="Thioredoxin"/>
    <property type="match status" value="1"/>
</dbReference>
<evidence type="ECO:0000313" key="9">
    <source>
        <dbReference type="Proteomes" id="UP000094609"/>
    </source>
</evidence>
<dbReference type="PATRIC" id="fig|1193502.14.peg.461"/>
<dbReference type="PRINTS" id="PR00421">
    <property type="entry name" value="THIOREDOXIN"/>
</dbReference>
<dbReference type="CDD" id="cd02947">
    <property type="entry name" value="TRX_family"/>
    <property type="match status" value="1"/>
</dbReference>
<dbReference type="AlphaFoldDB" id="A0A1D7THC4"/>
<dbReference type="PROSITE" id="PS51352">
    <property type="entry name" value="THIOREDOXIN_2"/>
    <property type="match status" value="1"/>
</dbReference>
<keyword evidence="2" id="KW-0813">Transport</keyword>
<dbReference type="InterPro" id="IPR005746">
    <property type="entry name" value="Thioredoxin"/>
</dbReference>
<dbReference type="InterPro" id="IPR013766">
    <property type="entry name" value="Thioredoxin_domain"/>
</dbReference>
<dbReference type="NCBIfam" id="NF008229">
    <property type="entry name" value="PRK10996.1"/>
    <property type="match status" value="1"/>
</dbReference>
<dbReference type="Pfam" id="PF00085">
    <property type="entry name" value="Thioredoxin"/>
    <property type="match status" value="1"/>
</dbReference>
<dbReference type="InterPro" id="IPR017937">
    <property type="entry name" value="Thioredoxin_CS"/>
</dbReference>
<organism evidence="8 9">
    <name type="scientific">Sulfurospirillum halorespirans DSM 13726</name>
    <dbReference type="NCBI Taxonomy" id="1193502"/>
    <lineage>
        <taxon>Bacteria</taxon>
        <taxon>Pseudomonadati</taxon>
        <taxon>Campylobacterota</taxon>
        <taxon>Epsilonproteobacteria</taxon>
        <taxon>Campylobacterales</taxon>
        <taxon>Sulfurospirillaceae</taxon>
        <taxon>Sulfurospirillum</taxon>
    </lineage>
</organism>
<evidence type="ECO:0000256" key="5">
    <source>
        <dbReference type="ARBA" id="ARBA00023284"/>
    </source>
</evidence>
<evidence type="ECO:0000259" key="7">
    <source>
        <dbReference type="PROSITE" id="PS51352"/>
    </source>
</evidence>
<dbReference type="GO" id="GO:0015035">
    <property type="term" value="F:protein-disulfide reductase activity"/>
    <property type="evidence" value="ECO:0007669"/>
    <property type="project" value="UniProtKB-UniRule"/>
</dbReference>
<comment type="similarity">
    <text evidence="1">Belongs to the thioredoxin family.</text>
</comment>
<dbReference type="SUPFAM" id="SSF52833">
    <property type="entry name" value="Thioredoxin-like"/>
    <property type="match status" value="1"/>
</dbReference>
<dbReference type="EMBL" id="CP017111">
    <property type="protein sequence ID" value="AOO64244.1"/>
    <property type="molecule type" value="Genomic_DNA"/>
</dbReference>
<keyword evidence="3" id="KW-0249">Electron transport</keyword>
<evidence type="ECO:0000256" key="6">
    <source>
        <dbReference type="NCBIfam" id="TIGR01068"/>
    </source>
</evidence>
<evidence type="ECO:0000313" key="8">
    <source>
        <dbReference type="EMBL" id="AOO64244.1"/>
    </source>
</evidence>
<evidence type="ECO:0000256" key="3">
    <source>
        <dbReference type="ARBA" id="ARBA00022982"/>
    </source>
</evidence>
<evidence type="ECO:0000256" key="1">
    <source>
        <dbReference type="ARBA" id="ARBA00008987"/>
    </source>
</evidence>
<dbReference type="Proteomes" id="UP000094609">
    <property type="component" value="Chromosome"/>
</dbReference>
<dbReference type="RefSeq" id="WP_069477200.1">
    <property type="nucleotide sequence ID" value="NZ_CP017111.1"/>
</dbReference>
<evidence type="ECO:0000256" key="4">
    <source>
        <dbReference type="ARBA" id="ARBA00023157"/>
    </source>
</evidence>
<dbReference type="PROSITE" id="PS00194">
    <property type="entry name" value="THIOREDOXIN_1"/>
    <property type="match status" value="1"/>
</dbReference>
<feature type="domain" description="Thioredoxin" evidence="7">
    <location>
        <begin position="30"/>
        <end position="140"/>
    </location>
</feature>
<keyword evidence="5" id="KW-0676">Redox-active center</keyword>
<keyword evidence="9" id="KW-1185">Reference proteome</keyword>
<dbReference type="NCBIfam" id="TIGR01068">
    <property type="entry name" value="thioredoxin"/>
    <property type="match status" value="1"/>
</dbReference>
<accession>A0A1D7THC4</accession>
<gene>
    <name evidence="8" type="ORF">SHALO_0448</name>
</gene>
<dbReference type="Gene3D" id="3.40.30.10">
    <property type="entry name" value="Glutaredoxin"/>
    <property type="match status" value="1"/>
</dbReference>
<dbReference type="PANTHER" id="PTHR45663:SF40">
    <property type="entry name" value="THIOREDOXIN 2"/>
    <property type="match status" value="1"/>
</dbReference>
<reference evidence="9" key="1">
    <citation type="submission" date="2016-08" db="EMBL/GenBank/DDBJ databases">
        <title>Complete genome sequence of the organohalide-respiring Epsilonproteobacterium Sulfurospirillum halorespirans.</title>
        <authorList>
            <person name="Goris T."/>
            <person name="Zimmermann J."/>
            <person name="Schenz B."/>
            <person name="Lemos M."/>
            <person name="Hackermueller J."/>
            <person name="Diekert G."/>
        </authorList>
    </citation>
    <scope>NUCLEOTIDE SEQUENCE [LARGE SCALE GENOMIC DNA]</scope>
    <source>
        <strain>DSM 13726</strain>
        <strain evidence="9">PCE-M2</strain>
    </source>
</reference>
<dbReference type="InterPro" id="IPR036249">
    <property type="entry name" value="Thioredoxin-like_sf"/>
</dbReference>